<accession>A0A420IV28</accession>
<dbReference type="Proteomes" id="UP000285405">
    <property type="component" value="Unassembled WGS sequence"/>
</dbReference>
<evidence type="ECO:0000259" key="8">
    <source>
        <dbReference type="SMART" id="SM00737"/>
    </source>
</evidence>
<feature type="domain" description="MD-2-related lipid-recognition" evidence="8">
    <location>
        <begin position="49"/>
        <end position="170"/>
    </location>
</feature>
<evidence type="ECO:0000256" key="3">
    <source>
        <dbReference type="ARBA" id="ARBA00011245"/>
    </source>
</evidence>
<comment type="subunit">
    <text evidence="3">Monomer.</text>
</comment>
<dbReference type="AlphaFoldDB" id="A0A420IV28"/>
<dbReference type="InterPro" id="IPR039670">
    <property type="entry name" value="NPC2-like"/>
</dbReference>
<evidence type="ECO:0000256" key="4">
    <source>
        <dbReference type="ARBA" id="ARBA00016056"/>
    </source>
</evidence>
<comment type="function">
    <text evidence="1">Catalyzes the intermembrane transfer of phosphatidylglycerol and phosphatidylinositol.</text>
</comment>
<evidence type="ECO:0000256" key="6">
    <source>
        <dbReference type="ARBA" id="ARBA00022729"/>
    </source>
</evidence>
<name>A0A420IV28_9PEZI</name>
<dbReference type="GO" id="GO:0032934">
    <property type="term" value="F:sterol binding"/>
    <property type="evidence" value="ECO:0007669"/>
    <property type="project" value="InterPro"/>
</dbReference>
<dbReference type="GO" id="GO:0015918">
    <property type="term" value="P:sterol transport"/>
    <property type="evidence" value="ECO:0007669"/>
    <property type="project" value="InterPro"/>
</dbReference>
<keyword evidence="5" id="KW-0813">Transport</keyword>
<dbReference type="InterPro" id="IPR014756">
    <property type="entry name" value="Ig_E-set"/>
</dbReference>
<dbReference type="EMBL" id="MCBR01005616">
    <property type="protein sequence ID" value="RKF78391.1"/>
    <property type="molecule type" value="Genomic_DNA"/>
</dbReference>
<keyword evidence="7" id="KW-0445">Lipid transport</keyword>
<dbReference type="PANTHER" id="PTHR11306:SF0">
    <property type="entry name" value="PHOSPHATIDYLGLYCEROL_PHOSPHATIDYLINOSITOL TRANSFER PROTEIN"/>
    <property type="match status" value="1"/>
</dbReference>
<comment type="similarity">
    <text evidence="2">Belongs to the NPC2 family.</text>
</comment>
<dbReference type="PANTHER" id="PTHR11306">
    <property type="entry name" value="NIEMANN PICK TYPE C2 PROTEIN NPC2-RELATED"/>
    <property type="match status" value="1"/>
</dbReference>
<evidence type="ECO:0000313" key="10">
    <source>
        <dbReference type="Proteomes" id="UP000285405"/>
    </source>
</evidence>
<dbReference type="OrthoDB" id="6409159at2759"/>
<evidence type="ECO:0000313" key="9">
    <source>
        <dbReference type="EMBL" id="RKF78391.1"/>
    </source>
</evidence>
<comment type="caution">
    <text evidence="9">The sequence shown here is derived from an EMBL/GenBank/DDBJ whole genome shotgun (WGS) entry which is preliminary data.</text>
</comment>
<evidence type="ECO:0000256" key="5">
    <source>
        <dbReference type="ARBA" id="ARBA00022448"/>
    </source>
</evidence>
<evidence type="ECO:0000256" key="1">
    <source>
        <dbReference type="ARBA" id="ARBA00002053"/>
    </source>
</evidence>
<protein>
    <recommendedName>
        <fullName evidence="4">Phosphatidylglycerol/phosphatidylinositol transfer protein</fullName>
    </recommendedName>
</protein>
<proteinExistence type="inferred from homology"/>
<keyword evidence="6" id="KW-0732">Signal</keyword>
<sequence length="178" mass="19862">MKFLYGSIVSTLITGAVCLVFDPFVNFSPRVAPQKTFNDIGRVPGDNSLQYCSGYYDGELLRISEATMKPNPPQKGKTLIIDIVGQIPEKVEGGYVEVVVKLGLIKLLHTKIDLCEDNPRANLTCPIEKGPVKIQSKIEIPEQVPPATFFVHAQAYTYDDEDLFCLTSRVDFRQPLRV</sequence>
<evidence type="ECO:0000256" key="7">
    <source>
        <dbReference type="ARBA" id="ARBA00023055"/>
    </source>
</evidence>
<organism evidence="9 10">
    <name type="scientific">Golovinomyces cichoracearum</name>
    <dbReference type="NCBI Taxonomy" id="62708"/>
    <lineage>
        <taxon>Eukaryota</taxon>
        <taxon>Fungi</taxon>
        <taxon>Dikarya</taxon>
        <taxon>Ascomycota</taxon>
        <taxon>Pezizomycotina</taxon>
        <taxon>Leotiomycetes</taxon>
        <taxon>Erysiphales</taxon>
        <taxon>Erysiphaceae</taxon>
        <taxon>Golovinomyces</taxon>
    </lineage>
</organism>
<dbReference type="Gene3D" id="2.60.40.770">
    <property type="match status" value="1"/>
</dbReference>
<reference evidence="9 10" key="1">
    <citation type="journal article" date="2018" name="BMC Genomics">
        <title>Comparative genome analyses reveal sequence features reflecting distinct modes of host-adaptation between dicot and monocot powdery mildew.</title>
        <authorList>
            <person name="Wu Y."/>
            <person name="Ma X."/>
            <person name="Pan Z."/>
            <person name="Kale S.D."/>
            <person name="Song Y."/>
            <person name="King H."/>
            <person name="Zhang Q."/>
            <person name="Presley C."/>
            <person name="Deng X."/>
            <person name="Wei C.I."/>
            <person name="Xiao S."/>
        </authorList>
    </citation>
    <scope>NUCLEOTIDE SEQUENCE [LARGE SCALE GENOMIC DNA]</scope>
    <source>
        <strain evidence="9">UCSC1</strain>
    </source>
</reference>
<dbReference type="InterPro" id="IPR003172">
    <property type="entry name" value="ML_dom"/>
</dbReference>
<dbReference type="SUPFAM" id="SSF81296">
    <property type="entry name" value="E set domains"/>
    <property type="match status" value="1"/>
</dbReference>
<dbReference type="SMART" id="SM00737">
    <property type="entry name" value="ML"/>
    <property type="match status" value="1"/>
</dbReference>
<gene>
    <name evidence="9" type="ORF">GcC1_056024</name>
</gene>
<evidence type="ECO:0000256" key="2">
    <source>
        <dbReference type="ARBA" id="ARBA00006370"/>
    </source>
</evidence>
<dbReference type="Pfam" id="PF02221">
    <property type="entry name" value="E1_DerP2_DerF2"/>
    <property type="match status" value="1"/>
</dbReference>